<dbReference type="InterPro" id="IPR010684">
    <property type="entry name" value="RNA_pol_II_trans_fac_SIII_A"/>
</dbReference>
<keyword evidence="3" id="KW-1185">Reference proteome</keyword>
<dbReference type="OrthoDB" id="21513at2759"/>
<dbReference type="AlphaFoldDB" id="A0A9Q0LW31"/>
<dbReference type="PANTHER" id="PTHR15141:SF76">
    <property type="entry name" value="TRANSCRIPTION ELONGATION FACTOR B POLYPEPTIDE 3"/>
    <property type="match status" value="1"/>
</dbReference>
<protein>
    <submittedName>
        <fullName evidence="2">Transcription elongation factor b polypeptide 3</fullName>
    </submittedName>
</protein>
<sequence length="193" mass="23092">MNQFDFYGVNEFLKEKKKIPTLFNITLGHIQRNIDQLGYMGEIPDEIARKIVQKCTPEQFEKIEKMNPLIDFNSEKKWEVFTKKNFGGFEKKDSIKWRDFYKLKKSLKLPTIPLDEKKHRTKTTRKQTQTSPKTFNLQNFEERKKKEKEELKKKAIAAWKKQQELEKSNSNSKSKSKSKPKLNKNYNQNLKKK</sequence>
<proteinExistence type="predicted"/>
<dbReference type="GO" id="GO:0003746">
    <property type="term" value="F:translation elongation factor activity"/>
    <property type="evidence" value="ECO:0007669"/>
    <property type="project" value="UniProtKB-KW"/>
</dbReference>
<dbReference type="GO" id="GO:0006368">
    <property type="term" value="P:transcription elongation by RNA polymerase II"/>
    <property type="evidence" value="ECO:0007669"/>
    <property type="project" value="InterPro"/>
</dbReference>
<dbReference type="PANTHER" id="PTHR15141">
    <property type="entry name" value="TRANSCRIPTION ELONGATION FACTOR B POLYPEPTIDE 3"/>
    <property type="match status" value="1"/>
</dbReference>
<dbReference type="Pfam" id="PF06881">
    <property type="entry name" value="Elongin_A"/>
    <property type="match status" value="1"/>
</dbReference>
<accession>A0A9Q0LW31</accession>
<evidence type="ECO:0000256" key="1">
    <source>
        <dbReference type="SAM" id="MobiDB-lite"/>
    </source>
</evidence>
<organism evidence="2 3">
    <name type="scientific">Anaeramoeba ignava</name>
    <name type="common">Anaerobic marine amoeba</name>
    <dbReference type="NCBI Taxonomy" id="1746090"/>
    <lineage>
        <taxon>Eukaryota</taxon>
        <taxon>Metamonada</taxon>
        <taxon>Anaeramoebidae</taxon>
        <taxon>Anaeramoeba</taxon>
    </lineage>
</organism>
<feature type="compositionally biased region" description="Basic and acidic residues" evidence="1">
    <location>
        <begin position="140"/>
        <end position="153"/>
    </location>
</feature>
<feature type="compositionally biased region" description="Low complexity" evidence="1">
    <location>
        <begin position="183"/>
        <end position="193"/>
    </location>
</feature>
<dbReference type="EMBL" id="JAPDFW010000013">
    <property type="protein sequence ID" value="KAJ5080133.1"/>
    <property type="molecule type" value="Genomic_DNA"/>
</dbReference>
<keyword evidence="2" id="KW-0251">Elongation factor</keyword>
<dbReference type="InterPro" id="IPR051870">
    <property type="entry name" value="Elongin-A_domain"/>
</dbReference>
<dbReference type="Gene3D" id="6.10.250.3180">
    <property type="match status" value="1"/>
</dbReference>
<name>A0A9Q0LW31_ANAIG</name>
<gene>
    <name evidence="2" type="ORF">M0811_14150</name>
</gene>
<keyword evidence="2" id="KW-0648">Protein biosynthesis</keyword>
<feature type="region of interest" description="Disordered" evidence="1">
    <location>
        <begin position="114"/>
        <end position="193"/>
    </location>
</feature>
<dbReference type="GO" id="GO:0070449">
    <property type="term" value="C:elongin complex"/>
    <property type="evidence" value="ECO:0007669"/>
    <property type="project" value="InterPro"/>
</dbReference>
<comment type="caution">
    <text evidence="2">The sequence shown here is derived from an EMBL/GenBank/DDBJ whole genome shotgun (WGS) entry which is preliminary data.</text>
</comment>
<reference evidence="2" key="1">
    <citation type="submission" date="2022-10" db="EMBL/GenBank/DDBJ databases">
        <title>Novel sulphate-reducing endosymbionts in the free-living metamonad Anaeramoeba.</title>
        <authorList>
            <person name="Jerlstrom-Hultqvist J."/>
            <person name="Cepicka I."/>
            <person name="Gallot-Lavallee L."/>
            <person name="Salas-Leiva D."/>
            <person name="Curtis B.A."/>
            <person name="Zahonova K."/>
            <person name="Pipaliya S."/>
            <person name="Dacks J."/>
            <person name="Roger A.J."/>
        </authorList>
    </citation>
    <scope>NUCLEOTIDE SEQUENCE</scope>
    <source>
        <strain evidence="2">BMAN</strain>
    </source>
</reference>
<evidence type="ECO:0000313" key="2">
    <source>
        <dbReference type="EMBL" id="KAJ5080133.1"/>
    </source>
</evidence>
<dbReference type="Proteomes" id="UP001149090">
    <property type="component" value="Unassembled WGS sequence"/>
</dbReference>
<evidence type="ECO:0000313" key="3">
    <source>
        <dbReference type="Proteomes" id="UP001149090"/>
    </source>
</evidence>